<dbReference type="EMBL" id="JANBQF010000361">
    <property type="protein sequence ID" value="KAJ2001822.1"/>
    <property type="molecule type" value="Genomic_DNA"/>
</dbReference>
<dbReference type="OrthoDB" id="5598592at2759"/>
<feature type="non-terminal residue" evidence="3">
    <location>
        <position position="135"/>
    </location>
</feature>
<sequence>MAPASLALFLIDPDCDLGQPCEVRVDKQTRTEPVGSCHASGPASDGEGTVAFDEARLLERPATPGTPEPKLQSAPQLMLRLVFPPEDGGMLIGKGGCHINKLKADTSAAWSIAGCNTSHEDRVVVICGSAKQIIH</sequence>
<dbReference type="InterPro" id="IPR036612">
    <property type="entry name" value="KH_dom_type_1_sf"/>
</dbReference>
<dbReference type="CDD" id="cd00105">
    <property type="entry name" value="KH-I"/>
    <property type="match status" value="1"/>
</dbReference>
<evidence type="ECO:0000313" key="3">
    <source>
        <dbReference type="EMBL" id="KAJ2001822.1"/>
    </source>
</evidence>
<keyword evidence="4" id="KW-1185">Reference proteome</keyword>
<comment type="caution">
    <text evidence="3">The sequence shown here is derived from an EMBL/GenBank/DDBJ whole genome shotgun (WGS) entry which is preliminary data.</text>
</comment>
<dbReference type="SUPFAM" id="SSF54791">
    <property type="entry name" value="Eukaryotic type KH-domain (KH-domain type I)"/>
    <property type="match status" value="1"/>
</dbReference>
<dbReference type="Pfam" id="PF00013">
    <property type="entry name" value="KH_1"/>
    <property type="match status" value="1"/>
</dbReference>
<dbReference type="AlphaFoldDB" id="A0A9W8BH43"/>
<name>A0A9W8BH43_9FUNG</name>
<dbReference type="GO" id="GO:0003723">
    <property type="term" value="F:RNA binding"/>
    <property type="evidence" value="ECO:0007669"/>
    <property type="project" value="UniProtKB-UniRule"/>
</dbReference>
<dbReference type="PROSITE" id="PS50084">
    <property type="entry name" value="KH_TYPE_1"/>
    <property type="match status" value="1"/>
</dbReference>
<dbReference type="Proteomes" id="UP001150907">
    <property type="component" value="Unassembled WGS sequence"/>
</dbReference>
<reference evidence="3" key="1">
    <citation type="submission" date="2022-07" db="EMBL/GenBank/DDBJ databases">
        <title>Phylogenomic reconstructions and comparative analyses of Kickxellomycotina fungi.</title>
        <authorList>
            <person name="Reynolds N.K."/>
            <person name="Stajich J.E."/>
            <person name="Barry K."/>
            <person name="Grigoriev I.V."/>
            <person name="Crous P."/>
            <person name="Smith M.E."/>
        </authorList>
    </citation>
    <scope>NUCLEOTIDE SEQUENCE</scope>
    <source>
        <strain evidence="3">IMI 214461</strain>
    </source>
</reference>
<dbReference type="Gene3D" id="3.30.1370.10">
    <property type="entry name" value="K Homology domain, type 1"/>
    <property type="match status" value="1"/>
</dbReference>
<evidence type="ECO:0000259" key="2">
    <source>
        <dbReference type="Pfam" id="PF00013"/>
    </source>
</evidence>
<evidence type="ECO:0000313" key="4">
    <source>
        <dbReference type="Proteomes" id="UP001150907"/>
    </source>
</evidence>
<feature type="domain" description="K Homology" evidence="2">
    <location>
        <begin position="80"/>
        <end position="133"/>
    </location>
</feature>
<dbReference type="InterPro" id="IPR004088">
    <property type="entry name" value="KH_dom_type_1"/>
</dbReference>
<proteinExistence type="predicted"/>
<protein>
    <recommendedName>
        <fullName evidence="2">K Homology domain-containing protein</fullName>
    </recommendedName>
</protein>
<evidence type="ECO:0000256" key="1">
    <source>
        <dbReference type="PROSITE-ProRule" id="PRU00117"/>
    </source>
</evidence>
<keyword evidence="1" id="KW-0694">RNA-binding</keyword>
<accession>A0A9W8BH43</accession>
<organism evidence="3 4">
    <name type="scientific">Coemansia thaxteri</name>
    <dbReference type="NCBI Taxonomy" id="2663907"/>
    <lineage>
        <taxon>Eukaryota</taxon>
        <taxon>Fungi</taxon>
        <taxon>Fungi incertae sedis</taxon>
        <taxon>Zoopagomycota</taxon>
        <taxon>Kickxellomycotina</taxon>
        <taxon>Kickxellomycetes</taxon>
        <taxon>Kickxellales</taxon>
        <taxon>Kickxellaceae</taxon>
        <taxon>Coemansia</taxon>
    </lineage>
</organism>
<gene>
    <name evidence="3" type="ORF">H4R26_003921</name>
</gene>